<feature type="signal peptide" evidence="6">
    <location>
        <begin position="1"/>
        <end position="18"/>
    </location>
</feature>
<dbReference type="Gene3D" id="3.40.50.2300">
    <property type="match status" value="2"/>
</dbReference>
<protein>
    <submittedName>
        <fullName evidence="8">Amino acid/amide ABC transporter substrate-binding protein (HAAT family)</fullName>
    </submittedName>
</protein>
<dbReference type="PRINTS" id="PR00337">
    <property type="entry name" value="LEUILEVALBP"/>
</dbReference>
<comment type="similarity">
    <text evidence="1">Belongs to the leucine-binding protein family.</text>
</comment>
<dbReference type="RefSeq" id="WP_097072382.1">
    <property type="nucleotide sequence ID" value="NZ_OBMQ01000002.1"/>
</dbReference>
<dbReference type="PROSITE" id="PS51257">
    <property type="entry name" value="PROKAR_LIPOPROTEIN"/>
    <property type="match status" value="1"/>
</dbReference>
<evidence type="ECO:0000256" key="5">
    <source>
        <dbReference type="SAM" id="MobiDB-lite"/>
    </source>
</evidence>
<dbReference type="InterPro" id="IPR028082">
    <property type="entry name" value="Peripla_BP_I"/>
</dbReference>
<dbReference type="InterPro" id="IPR051010">
    <property type="entry name" value="BCAA_transport"/>
</dbReference>
<evidence type="ECO:0000256" key="4">
    <source>
        <dbReference type="ARBA" id="ARBA00022970"/>
    </source>
</evidence>
<dbReference type="GO" id="GO:0006865">
    <property type="term" value="P:amino acid transport"/>
    <property type="evidence" value="ECO:0007669"/>
    <property type="project" value="UniProtKB-KW"/>
</dbReference>
<name>A0A285RVA6_9BACL</name>
<evidence type="ECO:0000313" key="8">
    <source>
        <dbReference type="EMBL" id="SOB98440.1"/>
    </source>
</evidence>
<keyword evidence="2" id="KW-0813">Transport</keyword>
<dbReference type="PANTHER" id="PTHR30483:SF38">
    <property type="entry name" value="BLR7848 PROTEIN"/>
    <property type="match status" value="1"/>
</dbReference>
<dbReference type="Pfam" id="PF13458">
    <property type="entry name" value="Peripla_BP_6"/>
    <property type="match status" value="1"/>
</dbReference>
<evidence type="ECO:0000313" key="9">
    <source>
        <dbReference type="Proteomes" id="UP000219636"/>
    </source>
</evidence>
<dbReference type="CDD" id="cd06333">
    <property type="entry name" value="PBP1_ABC_RPA1789-like"/>
    <property type="match status" value="1"/>
</dbReference>
<evidence type="ECO:0000256" key="1">
    <source>
        <dbReference type="ARBA" id="ARBA00010062"/>
    </source>
</evidence>
<accession>A0A285RVA6</accession>
<feature type="region of interest" description="Disordered" evidence="5">
    <location>
        <begin position="24"/>
        <end position="51"/>
    </location>
</feature>
<evidence type="ECO:0000256" key="6">
    <source>
        <dbReference type="SAM" id="SignalP"/>
    </source>
</evidence>
<feature type="chain" id="PRO_5038523393" evidence="6">
    <location>
        <begin position="19"/>
        <end position="410"/>
    </location>
</feature>
<dbReference type="InterPro" id="IPR000709">
    <property type="entry name" value="Leu_Ile_Val-bd"/>
</dbReference>
<reference evidence="9" key="1">
    <citation type="submission" date="2017-08" db="EMBL/GenBank/DDBJ databases">
        <authorList>
            <person name="Varghese N."/>
            <person name="Submissions S."/>
        </authorList>
    </citation>
    <scope>NUCLEOTIDE SEQUENCE [LARGE SCALE GENOMIC DNA]</scope>
    <source>
        <strain evidence="9">JC22</strain>
    </source>
</reference>
<dbReference type="OrthoDB" id="9783240at2"/>
<keyword evidence="9" id="KW-1185">Reference proteome</keyword>
<dbReference type="Proteomes" id="UP000219636">
    <property type="component" value="Unassembled WGS sequence"/>
</dbReference>
<evidence type="ECO:0000256" key="3">
    <source>
        <dbReference type="ARBA" id="ARBA00022729"/>
    </source>
</evidence>
<keyword evidence="4" id="KW-0029">Amino-acid transport</keyword>
<keyword evidence="3 6" id="KW-0732">Signal</keyword>
<evidence type="ECO:0000256" key="2">
    <source>
        <dbReference type="ARBA" id="ARBA00022448"/>
    </source>
</evidence>
<evidence type="ECO:0000259" key="7">
    <source>
        <dbReference type="Pfam" id="PF13458"/>
    </source>
</evidence>
<dbReference type="EMBL" id="OBMQ01000002">
    <property type="protein sequence ID" value="SOB98440.1"/>
    <property type="molecule type" value="Genomic_DNA"/>
</dbReference>
<feature type="domain" description="Leucine-binding protein" evidence="7">
    <location>
        <begin position="52"/>
        <end position="390"/>
    </location>
</feature>
<dbReference type="AlphaFoldDB" id="A0A285RVA6"/>
<gene>
    <name evidence="8" type="ORF">SAMN05880501_10213</name>
</gene>
<proteinExistence type="inferred from homology"/>
<dbReference type="SUPFAM" id="SSF53822">
    <property type="entry name" value="Periplasmic binding protein-like I"/>
    <property type="match status" value="1"/>
</dbReference>
<sequence>MKKVFLSLFVLMTMIFLAACSSSDNSSETKETSTEPAKEDAATAEPSGDGEPIKLVGIFSSSGGAAALGEPELETIKMLVEEKNAAGGINGQQIELITYDDKSDQNQAILAMKKALTQDEATVVIGGTISGNALAMLPLAEQYETPYISLAASKQVYVDESGKARKWVFKMPQDDQLAVERILQYLKEKNLTKVAWLNVANSYGTGGHDEFKKYAPEYGIEAVIEDEFEATVKDAKPLLTRVKKENPDAIIVWGTVQESAVVIKNIRELALEMPILASHGIATEQFIEVAGDAANDVILPTGKLLVADSLEDSNPQKEVLLSYSKQYTDKYNKPASTFGTYAADGFNIAVKAIEAKGTDRAAIRDFIENELGEYIGVTGIFNITPDNHMGLAPDSFEMVRIQSGEWVLEN</sequence>
<organism evidence="8 9">
    <name type="scientific">Ureibacillus xyleni</name>
    <dbReference type="NCBI Taxonomy" id="614648"/>
    <lineage>
        <taxon>Bacteria</taxon>
        <taxon>Bacillati</taxon>
        <taxon>Bacillota</taxon>
        <taxon>Bacilli</taxon>
        <taxon>Bacillales</taxon>
        <taxon>Caryophanaceae</taxon>
        <taxon>Ureibacillus</taxon>
    </lineage>
</organism>
<feature type="compositionally biased region" description="Basic and acidic residues" evidence="5">
    <location>
        <begin position="27"/>
        <end position="41"/>
    </location>
</feature>
<dbReference type="PANTHER" id="PTHR30483">
    <property type="entry name" value="LEUCINE-SPECIFIC-BINDING PROTEIN"/>
    <property type="match status" value="1"/>
</dbReference>
<dbReference type="InterPro" id="IPR028081">
    <property type="entry name" value="Leu-bd"/>
</dbReference>